<accession>C0DUD3</accession>
<dbReference type="AlphaFoldDB" id="C0DUD3"/>
<dbReference type="Proteomes" id="UP000005837">
    <property type="component" value="Unassembled WGS sequence"/>
</dbReference>
<organism evidence="1 2">
    <name type="scientific">Eikenella corrodens ATCC 23834</name>
    <dbReference type="NCBI Taxonomy" id="546274"/>
    <lineage>
        <taxon>Bacteria</taxon>
        <taxon>Pseudomonadati</taxon>
        <taxon>Pseudomonadota</taxon>
        <taxon>Betaproteobacteria</taxon>
        <taxon>Neisseriales</taxon>
        <taxon>Neisseriaceae</taxon>
        <taxon>Eikenella</taxon>
    </lineage>
</organism>
<name>C0DUD3_EIKCO</name>
<sequence>MWPSLIKWQSIQGEPTLSQKLNGLAIRLNKNRLPESIAPIELNLSGSLFLLAQRFQVAFLS</sequence>
<comment type="caution">
    <text evidence="1">The sequence shown here is derived from an EMBL/GenBank/DDBJ whole genome shotgun (WGS) entry which is preliminary data.</text>
</comment>
<reference evidence="1 2" key="1">
    <citation type="submission" date="2009-01" db="EMBL/GenBank/DDBJ databases">
        <authorList>
            <person name="Fulton L."/>
            <person name="Clifton S."/>
            <person name="Chinwalla A.T."/>
            <person name="Mitreva M."/>
            <person name="Sodergren E."/>
            <person name="Weinstock G."/>
            <person name="Clifton S."/>
            <person name="Dooling D.J."/>
            <person name="Fulton B."/>
            <person name="Minx P."/>
            <person name="Pepin K.H."/>
            <person name="Johnson M."/>
            <person name="Bhonagiri V."/>
            <person name="Nash W.E."/>
            <person name="Mardis E.R."/>
            <person name="Wilson R.K."/>
        </authorList>
    </citation>
    <scope>NUCLEOTIDE SEQUENCE [LARGE SCALE GENOMIC DNA]</scope>
    <source>
        <strain evidence="1 2">ATCC 23834</strain>
    </source>
</reference>
<evidence type="ECO:0000313" key="2">
    <source>
        <dbReference type="Proteomes" id="UP000005837"/>
    </source>
</evidence>
<dbReference type="EMBL" id="ACEA01000017">
    <property type="protein sequence ID" value="EEG24331.1"/>
    <property type="molecule type" value="Genomic_DNA"/>
</dbReference>
<protein>
    <submittedName>
        <fullName evidence="1">Uncharacterized protein</fullName>
    </submittedName>
</protein>
<proteinExistence type="predicted"/>
<gene>
    <name evidence="1" type="ORF">EIKCOROL_00965</name>
</gene>
<evidence type="ECO:0000313" key="1">
    <source>
        <dbReference type="EMBL" id="EEG24331.1"/>
    </source>
</evidence>
<dbReference type="HOGENOM" id="CLU_2915149_0_0_4"/>